<keyword evidence="5 13" id="KW-0378">Hydrolase</keyword>
<dbReference type="InterPro" id="IPR056330">
    <property type="entry name" value="CTT_SPB4"/>
</dbReference>
<dbReference type="GO" id="GO:0016787">
    <property type="term" value="F:hydrolase activity"/>
    <property type="evidence" value="ECO:0007669"/>
    <property type="project" value="UniProtKB-KW"/>
</dbReference>
<dbReference type="InterPro" id="IPR001650">
    <property type="entry name" value="Helicase_C-like"/>
</dbReference>
<dbReference type="Pfam" id="PF23681">
    <property type="entry name" value="CTT_SPB4"/>
    <property type="match status" value="1"/>
</dbReference>
<dbReference type="AlphaFoldDB" id="A0AAV5QL55"/>
<feature type="compositionally biased region" description="Basic and acidic residues" evidence="15">
    <location>
        <begin position="587"/>
        <end position="600"/>
    </location>
</feature>
<dbReference type="InterPro" id="IPR014014">
    <property type="entry name" value="RNA_helicase_DEAD_Q_motif"/>
</dbReference>
<keyword evidence="20" id="KW-1185">Reference proteome</keyword>
<feature type="domain" description="DEAD-box RNA helicase Q" evidence="18">
    <location>
        <begin position="10"/>
        <end position="38"/>
    </location>
</feature>
<keyword evidence="8 14" id="KW-0694">RNA-binding</keyword>
<feature type="domain" description="Helicase C-terminal" evidence="17">
    <location>
        <begin position="263"/>
        <end position="427"/>
    </location>
</feature>
<comment type="domain">
    <text evidence="14">The Q motif is unique to and characteristic of the DEAD box family of RNA helicases and controls ATP binding and hydrolysis.</text>
</comment>
<evidence type="ECO:0000256" key="14">
    <source>
        <dbReference type="RuleBase" id="RU365068"/>
    </source>
</evidence>
<dbReference type="GO" id="GO:0003724">
    <property type="term" value="F:RNA helicase activity"/>
    <property type="evidence" value="ECO:0007669"/>
    <property type="project" value="UniProtKB-EC"/>
</dbReference>
<evidence type="ECO:0000313" key="20">
    <source>
        <dbReference type="Proteomes" id="UP001360560"/>
    </source>
</evidence>
<evidence type="ECO:0000256" key="8">
    <source>
        <dbReference type="ARBA" id="ARBA00022884"/>
    </source>
</evidence>
<evidence type="ECO:0000256" key="5">
    <source>
        <dbReference type="ARBA" id="ARBA00022801"/>
    </source>
</evidence>
<evidence type="ECO:0000256" key="6">
    <source>
        <dbReference type="ARBA" id="ARBA00022806"/>
    </source>
</evidence>
<evidence type="ECO:0000259" key="18">
    <source>
        <dbReference type="PROSITE" id="PS51195"/>
    </source>
</evidence>
<feature type="compositionally biased region" description="Basic and acidic residues" evidence="15">
    <location>
        <begin position="570"/>
        <end position="579"/>
    </location>
</feature>
<evidence type="ECO:0000256" key="3">
    <source>
        <dbReference type="ARBA" id="ARBA00022552"/>
    </source>
</evidence>
<feature type="domain" description="Helicase ATP-binding" evidence="16">
    <location>
        <begin position="41"/>
        <end position="233"/>
    </location>
</feature>
<dbReference type="RefSeq" id="XP_064852454.1">
    <property type="nucleotide sequence ID" value="XM_064996382.1"/>
</dbReference>
<keyword evidence="7 13" id="KW-0067">ATP-binding</keyword>
<organism evidence="19 20">
    <name type="scientific">Saccharomycopsis crataegensis</name>
    <dbReference type="NCBI Taxonomy" id="43959"/>
    <lineage>
        <taxon>Eukaryota</taxon>
        <taxon>Fungi</taxon>
        <taxon>Dikarya</taxon>
        <taxon>Ascomycota</taxon>
        <taxon>Saccharomycotina</taxon>
        <taxon>Saccharomycetes</taxon>
        <taxon>Saccharomycopsidaceae</taxon>
        <taxon>Saccharomycopsis</taxon>
    </lineage>
</organism>
<accession>A0AAV5QL55</accession>
<evidence type="ECO:0000256" key="13">
    <source>
        <dbReference type="RuleBase" id="RU000492"/>
    </source>
</evidence>
<dbReference type="GeneID" id="90073433"/>
<dbReference type="CDD" id="cd17960">
    <property type="entry name" value="DEADc_DDX55"/>
    <property type="match status" value="1"/>
</dbReference>
<feature type="region of interest" description="Disordered" evidence="15">
    <location>
        <begin position="546"/>
        <end position="608"/>
    </location>
</feature>
<comment type="caution">
    <text evidence="19">The sequence shown here is derived from an EMBL/GenBank/DDBJ whole genome shotgun (WGS) entry which is preliminary data.</text>
</comment>
<dbReference type="SMART" id="SM01178">
    <property type="entry name" value="DUF4217"/>
    <property type="match status" value="1"/>
</dbReference>
<name>A0AAV5QL55_9ASCO</name>
<dbReference type="InterPro" id="IPR011545">
    <property type="entry name" value="DEAD/DEAH_box_helicase_dom"/>
</dbReference>
<evidence type="ECO:0000259" key="16">
    <source>
        <dbReference type="PROSITE" id="PS51192"/>
    </source>
</evidence>
<feature type="short sequence motif" description="Q motif" evidence="12">
    <location>
        <begin position="10"/>
        <end position="38"/>
    </location>
</feature>
<dbReference type="GO" id="GO:0006364">
    <property type="term" value="P:rRNA processing"/>
    <property type="evidence" value="ECO:0007669"/>
    <property type="project" value="UniProtKB-KW"/>
</dbReference>
<evidence type="ECO:0000256" key="1">
    <source>
        <dbReference type="ARBA" id="ARBA00004604"/>
    </source>
</evidence>
<dbReference type="InterPro" id="IPR014001">
    <property type="entry name" value="Helicase_ATP-bd"/>
</dbReference>
<evidence type="ECO:0000256" key="7">
    <source>
        <dbReference type="ARBA" id="ARBA00022840"/>
    </source>
</evidence>
<dbReference type="InterPro" id="IPR025313">
    <property type="entry name" value="SPB4-like_CTE"/>
</dbReference>
<keyword evidence="9" id="KW-0175">Coiled coil</keyword>
<comment type="similarity">
    <text evidence="11">Belongs to the DEAD box helicase family. DDX55/SPB4 subfamily.</text>
</comment>
<keyword evidence="10" id="KW-0539">Nucleus</keyword>
<feature type="compositionally biased region" description="Basic and acidic residues" evidence="15">
    <location>
        <begin position="546"/>
        <end position="562"/>
    </location>
</feature>
<dbReference type="PANTHER" id="PTHR24031">
    <property type="entry name" value="RNA HELICASE"/>
    <property type="match status" value="1"/>
</dbReference>
<comment type="subcellular location">
    <subcellularLocation>
        <location evidence="1">Nucleus</location>
        <location evidence="1">Nucleolus</location>
    </subcellularLocation>
</comment>
<evidence type="ECO:0000259" key="17">
    <source>
        <dbReference type="PROSITE" id="PS51194"/>
    </source>
</evidence>
<dbReference type="PROSITE" id="PS51194">
    <property type="entry name" value="HELICASE_CTER"/>
    <property type="match status" value="1"/>
</dbReference>
<dbReference type="PROSITE" id="PS51195">
    <property type="entry name" value="Q_MOTIF"/>
    <property type="match status" value="1"/>
</dbReference>
<keyword evidence="6 13" id="KW-0347">Helicase</keyword>
<dbReference type="CDD" id="cd18787">
    <property type="entry name" value="SF2_C_DEAD"/>
    <property type="match status" value="1"/>
</dbReference>
<dbReference type="PROSITE" id="PS00039">
    <property type="entry name" value="DEAD_ATP_HELICASE"/>
    <property type="match status" value="1"/>
</dbReference>
<dbReference type="SUPFAM" id="SSF52540">
    <property type="entry name" value="P-loop containing nucleoside triphosphate hydrolases"/>
    <property type="match status" value="1"/>
</dbReference>
<evidence type="ECO:0000313" key="19">
    <source>
        <dbReference type="EMBL" id="GMM35454.1"/>
    </source>
</evidence>
<dbReference type="Pfam" id="PF13959">
    <property type="entry name" value="CTE_SPB4"/>
    <property type="match status" value="1"/>
</dbReference>
<dbReference type="Pfam" id="PF00270">
    <property type="entry name" value="DEAD"/>
    <property type="match status" value="1"/>
</dbReference>
<proteinExistence type="inferred from homology"/>
<evidence type="ECO:0000256" key="11">
    <source>
        <dbReference type="ARBA" id="ARBA00038002"/>
    </source>
</evidence>
<reference evidence="19 20" key="1">
    <citation type="journal article" date="2023" name="Elife">
        <title>Identification of key yeast species and microbe-microbe interactions impacting larval growth of Drosophila in the wild.</title>
        <authorList>
            <person name="Mure A."/>
            <person name="Sugiura Y."/>
            <person name="Maeda R."/>
            <person name="Honda K."/>
            <person name="Sakurai N."/>
            <person name="Takahashi Y."/>
            <person name="Watada M."/>
            <person name="Katoh T."/>
            <person name="Gotoh A."/>
            <person name="Gotoh Y."/>
            <person name="Taniguchi I."/>
            <person name="Nakamura K."/>
            <person name="Hayashi T."/>
            <person name="Katayama T."/>
            <person name="Uemura T."/>
            <person name="Hattori Y."/>
        </authorList>
    </citation>
    <scope>NUCLEOTIDE SEQUENCE [LARGE SCALE GENOMIC DNA]</scope>
    <source>
        <strain evidence="19 20">SC-9</strain>
    </source>
</reference>
<dbReference type="Proteomes" id="UP001360560">
    <property type="component" value="Unassembled WGS sequence"/>
</dbReference>
<dbReference type="EC" id="3.6.4.13" evidence="14"/>
<dbReference type="SMART" id="SM00487">
    <property type="entry name" value="DEXDc"/>
    <property type="match status" value="1"/>
</dbReference>
<dbReference type="InterPro" id="IPR027417">
    <property type="entry name" value="P-loop_NTPase"/>
</dbReference>
<dbReference type="Pfam" id="PF00271">
    <property type="entry name" value="Helicase_C"/>
    <property type="match status" value="1"/>
</dbReference>
<evidence type="ECO:0000256" key="10">
    <source>
        <dbReference type="ARBA" id="ARBA00023242"/>
    </source>
</evidence>
<comment type="function">
    <text evidence="14">RNA helicase.</text>
</comment>
<gene>
    <name evidence="19" type="ORF">DASC09_027790</name>
</gene>
<keyword evidence="4 13" id="KW-0547">Nucleotide-binding</keyword>
<evidence type="ECO:0000256" key="2">
    <source>
        <dbReference type="ARBA" id="ARBA00022517"/>
    </source>
</evidence>
<dbReference type="EMBL" id="BTFZ01000006">
    <property type="protein sequence ID" value="GMM35454.1"/>
    <property type="molecule type" value="Genomic_DNA"/>
</dbReference>
<dbReference type="GO" id="GO:0005524">
    <property type="term" value="F:ATP binding"/>
    <property type="evidence" value="ECO:0007669"/>
    <property type="project" value="UniProtKB-UniRule"/>
</dbReference>
<evidence type="ECO:0000256" key="15">
    <source>
        <dbReference type="SAM" id="MobiDB-lite"/>
    </source>
</evidence>
<evidence type="ECO:0000256" key="9">
    <source>
        <dbReference type="ARBA" id="ARBA00023054"/>
    </source>
</evidence>
<dbReference type="InterPro" id="IPR000629">
    <property type="entry name" value="RNA-helicase_DEAD-box_CS"/>
</dbReference>
<evidence type="ECO:0000256" key="12">
    <source>
        <dbReference type="PROSITE-ProRule" id="PRU00552"/>
    </source>
</evidence>
<keyword evidence="3" id="KW-0698">rRNA processing</keyword>
<dbReference type="SMART" id="SM00490">
    <property type="entry name" value="HELICc"/>
    <property type="match status" value="1"/>
</dbReference>
<dbReference type="GO" id="GO:0005730">
    <property type="term" value="C:nucleolus"/>
    <property type="evidence" value="ECO:0007669"/>
    <property type="project" value="UniProtKB-SubCell"/>
</dbReference>
<comment type="catalytic activity">
    <reaction evidence="14">
        <text>ATP + H2O = ADP + phosphate + H(+)</text>
        <dbReference type="Rhea" id="RHEA:13065"/>
        <dbReference type="ChEBI" id="CHEBI:15377"/>
        <dbReference type="ChEBI" id="CHEBI:15378"/>
        <dbReference type="ChEBI" id="CHEBI:30616"/>
        <dbReference type="ChEBI" id="CHEBI:43474"/>
        <dbReference type="ChEBI" id="CHEBI:456216"/>
        <dbReference type="EC" id="3.6.4.13"/>
    </reaction>
</comment>
<dbReference type="PROSITE" id="PS51192">
    <property type="entry name" value="HELICASE_ATP_BIND_1"/>
    <property type="match status" value="1"/>
</dbReference>
<protein>
    <recommendedName>
        <fullName evidence="14">ATP-dependent RNA helicase</fullName>
        <ecNumber evidence="14">3.6.4.13</ecNumber>
    </recommendedName>
</protein>
<sequence length="632" mass="72279">MSQKKGNLLWSKVNCDLSPWILDAVAAEGFENMTPVQASTIPLFSGNKDVVVEAVTGSGKTISFVIPILQRLCRATDFKRGHVFAMVIAPTRELAIQINNVFESILKYYPEDEEIQKQMGIPKDIKTQQIVGSLTSFQEDMQTFMEEKPQILVGTPGKLAEFISSSAIIKKTKDFDCLVLDEADRLLDISFEATIREIVRKLPRQKRIGLFSATISSAGDMIFKIGMANPVKIAVKSSNTMNAAPKTLSINYLVVKPDDKIKMLFNLLSSLDFKKTIIYFPTCVSVNYFYAMFCHLLHQASEKTQSELKFFSIHGKLQLKARVKTLENFAANAKTDKSILMATDVAARGIDIPDVDLVIQMDPPTDPDVFLHRCGRTGRANKVGKAIVLLNEGREEDYLEFMRVKKVDMGNFSDMHPEVDLSKLDLNLSMAYGFKNRLDKIVERWILEDRSRYDLSVRSYVGFVRYYSKHSALSIFRLETFDYIGMAKAYGLIRLPRMPETKYIDDAKLEEFKDGWLIKKQINLDEFKYLNEQKEAARLEELKNTTKKEQEKLKRKEMKKLNEAWSNKTNARESRDTRREKMKRKREAIEKEIAAQKGSDDSDEDIQEDWKDIVRSKKKKKQGAVMGNFDGL</sequence>
<evidence type="ECO:0000256" key="4">
    <source>
        <dbReference type="ARBA" id="ARBA00022741"/>
    </source>
</evidence>
<dbReference type="GO" id="GO:0003723">
    <property type="term" value="F:RNA binding"/>
    <property type="evidence" value="ECO:0007669"/>
    <property type="project" value="UniProtKB-UniRule"/>
</dbReference>
<dbReference type="Gene3D" id="3.40.50.300">
    <property type="entry name" value="P-loop containing nucleotide triphosphate hydrolases"/>
    <property type="match status" value="2"/>
</dbReference>
<keyword evidence="2" id="KW-0690">Ribosome biogenesis</keyword>